<feature type="chain" id="PRO_5041288235" description="Tetratricopeptide repeat protein" evidence="1">
    <location>
        <begin position="18"/>
        <end position="584"/>
    </location>
</feature>
<protein>
    <recommendedName>
        <fullName evidence="4">Tetratricopeptide repeat protein</fullName>
    </recommendedName>
</protein>
<keyword evidence="1" id="KW-0732">Signal</keyword>
<evidence type="ECO:0000256" key="1">
    <source>
        <dbReference type="SAM" id="SignalP"/>
    </source>
</evidence>
<dbReference type="Proteomes" id="UP001238179">
    <property type="component" value="Chromosome"/>
</dbReference>
<gene>
    <name evidence="2" type="ORF">METEAL_16520</name>
</gene>
<sequence length="584" mass="63599">MRGLTAALLVVALVAGAAEPKAPRMTDEQAEALARQAMASDDAKFQRHVLNQLEGYHFKSTFAKERETVLFAQGFLQDRMGDTARAAVSFHKLETTWPKSSYLPEAQPAMAQAALDRGRPKEAESRLTKALAADLPAETIRRCQEMYLWCLADQGRAAEGIETVRGLKPLGLSRPTEKGLVGIMEALCAAEKRSEAEGVLADYRRLYPRGTYLARLNLAWGKLLGTTGDSRNAARAFQKLIEEKPNAPEADEARMALATLLTDGSLPPKDAEGYPDAQALLARVKKAGGREDATRRALMINLRIALKEGHWQAALDTVGQFRATKPGPGEGKPVADLRAEAVRGLVRECLERQEPQRLLPILDAEGILSLKPAQRADLSRALARKGLTEASRAMARAVPAKEQPALAKAALEGLNPGTDPEGTLALLPPRASGPRESLLRAQAEVALRHWKEARAALAKARPGPERIQALMLYLCRPLDEGEKPEARAKDIEAWHARSPEKPADKEPLTLLAADHRMRAGEWRAALALYPTNPTAANQGWVALMRATCQARLGQQGPALATLKEAREVAGFKAERASLERRLTL</sequence>
<dbReference type="AlphaFoldDB" id="A0AA48GY32"/>
<dbReference type="EMBL" id="AP027080">
    <property type="protein sequence ID" value="BDU72478.1"/>
    <property type="molecule type" value="Genomic_DNA"/>
</dbReference>
<evidence type="ECO:0008006" key="4">
    <source>
        <dbReference type="Google" id="ProtNLM"/>
    </source>
</evidence>
<dbReference type="KEGG" id="msil:METEAL_16520"/>
<evidence type="ECO:0000313" key="3">
    <source>
        <dbReference type="Proteomes" id="UP001238179"/>
    </source>
</evidence>
<dbReference type="RefSeq" id="WP_316415385.1">
    <property type="nucleotide sequence ID" value="NZ_AP027080.1"/>
</dbReference>
<evidence type="ECO:0000313" key="2">
    <source>
        <dbReference type="EMBL" id="BDU72478.1"/>
    </source>
</evidence>
<proteinExistence type="predicted"/>
<reference evidence="3" key="1">
    <citation type="journal article" date="2023" name="Int. J. Syst. Evol. Microbiol.">
        <title>Mesoterricola silvestris gen. nov., sp. nov., Mesoterricola sediminis sp. nov., Geothrix oryzae sp. nov., Geothrix edaphica sp. nov., Geothrix rubra sp. nov., and Geothrix limicola sp. nov., six novel members of Acidobacteriota isolated from soils.</title>
        <authorList>
            <person name="Itoh H."/>
            <person name="Sugisawa Y."/>
            <person name="Mise K."/>
            <person name="Xu Z."/>
            <person name="Kuniyasu M."/>
            <person name="Ushijima N."/>
            <person name="Kawano K."/>
            <person name="Kobayashi E."/>
            <person name="Shiratori Y."/>
            <person name="Masuda Y."/>
            <person name="Senoo K."/>
        </authorList>
    </citation>
    <scope>NUCLEOTIDE SEQUENCE [LARGE SCALE GENOMIC DNA]</scope>
    <source>
        <strain evidence="3">W79</strain>
    </source>
</reference>
<dbReference type="InterPro" id="IPR011990">
    <property type="entry name" value="TPR-like_helical_dom_sf"/>
</dbReference>
<dbReference type="Gene3D" id="1.25.40.10">
    <property type="entry name" value="Tetratricopeptide repeat domain"/>
    <property type="match status" value="2"/>
</dbReference>
<keyword evidence="3" id="KW-1185">Reference proteome</keyword>
<organism evidence="2 3">
    <name type="scientific">Mesoterricola silvestris</name>
    <dbReference type="NCBI Taxonomy" id="2927979"/>
    <lineage>
        <taxon>Bacteria</taxon>
        <taxon>Pseudomonadati</taxon>
        <taxon>Acidobacteriota</taxon>
        <taxon>Holophagae</taxon>
        <taxon>Holophagales</taxon>
        <taxon>Holophagaceae</taxon>
        <taxon>Mesoterricola</taxon>
    </lineage>
</organism>
<accession>A0AA48GY32</accession>
<feature type="signal peptide" evidence="1">
    <location>
        <begin position="1"/>
        <end position="17"/>
    </location>
</feature>
<dbReference type="SUPFAM" id="SSF48452">
    <property type="entry name" value="TPR-like"/>
    <property type="match status" value="2"/>
</dbReference>
<name>A0AA48GY32_9BACT</name>